<evidence type="ECO:0000256" key="3">
    <source>
        <dbReference type="ARBA" id="ARBA00006094"/>
    </source>
</evidence>
<keyword evidence="5" id="KW-0813">Transport</keyword>
<evidence type="ECO:0000256" key="10">
    <source>
        <dbReference type="ARBA" id="ARBA00030834"/>
    </source>
</evidence>
<dbReference type="Gene3D" id="1.10.10.1440">
    <property type="entry name" value="PHAX RNA-binding domain"/>
    <property type="match status" value="1"/>
</dbReference>
<keyword evidence="8" id="KW-0653">Protein transport</keyword>
<dbReference type="EMBL" id="OV725081">
    <property type="protein sequence ID" value="CAH1401689.1"/>
    <property type="molecule type" value="Genomic_DNA"/>
</dbReference>
<evidence type="ECO:0000256" key="2">
    <source>
        <dbReference type="ARBA" id="ARBA00004496"/>
    </source>
</evidence>
<keyword evidence="14" id="KW-1185">Reference proteome</keyword>
<reference evidence="13" key="1">
    <citation type="submission" date="2022-01" db="EMBL/GenBank/DDBJ databases">
        <authorList>
            <person name="King R."/>
        </authorList>
    </citation>
    <scope>NUCLEOTIDE SEQUENCE</scope>
</reference>
<evidence type="ECO:0000256" key="8">
    <source>
        <dbReference type="ARBA" id="ARBA00022927"/>
    </source>
</evidence>
<dbReference type="InterPro" id="IPR038092">
    <property type="entry name" value="PHAX_RNA-binding_sf"/>
</dbReference>
<feature type="coiled-coil region" evidence="11">
    <location>
        <begin position="108"/>
        <end position="136"/>
    </location>
</feature>
<evidence type="ECO:0000256" key="7">
    <source>
        <dbReference type="ARBA" id="ARBA00022884"/>
    </source>
</evidence>
<evidence type="ECO:0000313" key="13">
    <source>
        <dbReference type="EMBL" id="CAH1401689.1"/>
    </source>
</evidence>
<dbReference type="InterPro" id="IPR039047">
    <property type="entry name" value="PHAX"/>
</dbReference>
<comment type="similarity">
    <text evidence="3">Belongs to the PHAX family.</text>
</comment>
<evidence type="ECO:0000256" key="9">
    <source>
        <dbReference type="ARBA" id="ARBA00023242"/>
    </source>
</evidence>
<evidence type="ECO:0000256" key="11">
    <source>
        <dbReference type="SAM" id="Coils"/>
    </source>
</evidence>
<dbReference type="PANTHER" id="PTHR13135:SF0">
    <property type="entry name" value="PHOSPHORYLATED ADAPTER RNA EXPORT PROTEIN"/>
    <property type="match status" value="1"/>
</dbReference>
<keyword evidence="11" id="KW-0175">Coiled coil</keyword>
<evidence type="ECO:0000256" key="5">
    <source>
        <dbReference type="ARBA" id="ARBA00022448"/>
    </source>
</evidence>
<gene>
    <name evidence="13" type="ORF">NEZAVI_LOCUS10658</name>
</gene>
<keyword evidence="6" id="KW-0963">Cytoplasm</keyword>
<evidence type="ECO:0000256" key="6">
    <source>
        <dbReference type="ARBA" id="ARBA00022490"/>
    </source>
</evidence>
<dbReference type="Proteomes" id="UP001152798">
    <property type="component" value="Chromosome 5"/>
</dbReference>
<dbReference type="AlphaFoldDB" id="A0A9P0HH44"/>
<dbReference type="PANTHER" id="PTHR13135">
    <property type="entry name" value="CYTOSOLIC RESINIFERATOXIN BINDING PROTEIN RBP-26"/>
    <property type="match status" value="1"/>
</dbReference>
<protein>
    <recommendedName>
        <fullName evidence="4">Phosphorylated adapter RNA export protein</fullName>
    </recommendedName>
    <alternativeName>
        <fullName evidence="10">RNA U small nuclear RNA export adapter protein</fullName>
    </alternativeName>
</protein>
<evidence type="ECO:0000313" key="14">
    <source>
        <dbReference type="Proteomes" id="UP001152798"/>
    </source>
</evidence>
<dbReference type="GO" id="GO:0003723">
    <property type="term" value="F:RNA binding"/>
    <property type="evidence" value="ECO:0007669"/>
    <property type="project" value="UniProtKB-KW"/>
</dbReference>
<evidence type="ECO:0000256" key="1">
    <source>
        <dbReference type="ARBA" id="ARBA00004123"/>
    </source>
</evidence>
<dbReference type="GO" id="GO:0005737">
    <property type="term" value="C:cytoplasm"/>
    <property type="evidence" value="ECO:0007669"/>
    <property type="project" value="UniProtKB-SubCell"/>
</dbReference>
<proteinExistence type="inferred from homology"/>
<keyword evidence="7" id="KW-0694">RNA-binding</keyword>
<accession>A0A9P0HH44</accession>
<keyword evidence="9" id="KW-0539">Nucleus</keyword>
<feature type="domain" description="Phosphorylated adapter RNA export protein RNA-binding" evidence="12">
    <location>
        <begin position="27"/>
        <end position="107"/>
    </location>
</feature>
<sequence>MEKKGDMICIHIKPINVEEENSVENIVNQISENLREPNKELISEIISALGIVRTMQYYNKTRIIEQQGGLCCKDGSRRRKPGGVFFHLIYHDTSVSESIKQIFSNEARKKYKMKKIEIKERRRKHNEELKERLIKEGLLMISNGQQKNN</sequence>
<name>A0A9P0HH44_NEZVI</name>
<dbReference type="GO" id="GO:0005634">
    <property type="term" value="C:nucleus"/>
    <property type="evidence" value="ECO:0007669"/>
    <property type="project" value="UniProtKB-SubCell"/>
</dbReference>
<evidence type="ECO:0000256" key="4">
    <source>
        <dbReference type="ARBA" id="ARBA00016856"/>
    </source>
</evidence>
<dbReference type="InterPro" id="IPR019385">
    <property type="entry name" value="PHAX_RNA-binding_domain"/>
</dbReference>
<organism evidence="13 14">
    <name type="scientific">Nezara viridula</name>
    <name type="common">Southern green stink bug</name>
    <name type="synonym">Cimex viridulus</name>
    <dbReference type="NCBI Taxonomy" id="85310"/>
    <lineage>
        <taxon>Eukaryota</taxon>
        <taxon>Metazoa</taxon>
        <taxon>Ecdysozoa</taxon>
        <taxon>Arthropoda</taxon>
        <taxon>Hexapoda</taxon>
        <taxon>Insecta</taxon>
        <taxon>Pterygota</taxon>
        <taxon>Neoptera</taxon>
        <taxon>Paraneoptera</taxon>
        <taxon>Hemiptera</taxon>
        <taxon>Heteroptera</taxon>
        <taxon>Panheteroptera</taxon>
        <taxon>Pentatomomorpha</taxon>
        <taxon>Pentatomoidea</taxon>
        <taxon>Pentatomidae</taxon>
        <taxon>Pentatominae</taxon>
        <taxon>Nezara</taxon>
    </lineage>
</organism>
<evidence type="ECO:0000259" key="12">
    <source>
        <dbReference type="Pfam" id="PF10258"/>
    </source>
</evidence>
<dbReference type="Pfam" id="PF10258">
    <property type="entry name" value="PHAX_RNA-bd"/>
    <property type="match status" value="1"/>
</dbReference>
<dbReference type="GO" id="GO:0015031">
    <property type="term" value="P:protein transport"/>
    <property type="evidence" value="ECO:0007669"/>
    <property type="project" value="UniProtKB-KW"/>
</dbReference>
<dbReference type="OrthoDB" id="20573at2759"/>
<comment type="subcellular location">
    <subcellularLocation>
        <location evidence="2">Cytoplasm</location>
    </subcellularLocation>
    <subcellularLocation>
        <location evidence="1">Nucleus</location>
    </subcellularLocation>
</comment>
<dbReference type="GO" id="GO:0006408">
    <property type="term" value="P:snRNA export from nucleus"/>
    <property type="evidence" value="ECO:0007669"/>
    <property type="project" value="InterPro"/>
</dbReference>